<evidence type="ECO:0000313" key="2">
    <source>
        <dbReference type="Proteomes" id="UP000481252"/>
    </source>
</evidence>
<dbReference type="RefSeq" id="WP_165118380.1">
    <property type="nucleotide sequence ID" value="NZ_JAAKZG010000005.1"/>
</dbReference>
<evidence type="ECO:0008006" key="3">
    <source>
        <dbReference type="Google" id="ProtNLM"/>
    </source>
</evidence>
<sequence length="58" mass="6890">MFTTDIFNTIRHYAGKFQTLHDDIRTERLINSLPHSIQKDIGWPDNYAARRAFRARRG</sequence>
<reference evidence="1 2" key="1">
    <citation type="submission" date="2020-02" db="EMBL/GenBank/DDBJ databases">
        <title>Genome sequence of the type strain CGMCC 1.15528 of Mesorhizobium zhangyense.</title>
        <authorList>
            <person name="Gao J."/>
            <person name="Sun J."/>
        </authorList>
    </citation>
    <scope>NUCLEOTIDE SEQUENCE [LARGE SCALE GENOMIC DNA]</scope>
    <source>
        <strain evidence="1 2">CGMCC 1.15528</strain>
    </source>
</reference>
<dbReference type="Proteomes" id="UP000481252">
    <property type="component" value="Unassembled WGS sequence"/>
</dbReference>
<gene>
    <name evidence="1" type="ORF">G6N74_14235</name>
</gene>
<organism evidence="1 2">
    <name type="scientific">Mesorhizobium zhangyense</name>
    <dbReference type="NCBI Taxonomy" id="1776730"/>
    <lineage>
        <taxon>Bacteria</taxon>
        <taxon>Pseudomonadati</taxon>
        <taxon>Pseudomonadota</taxon>
        <taxon>Alphaproteobacteria</taxon>
        <taxon>Hyphomicrobiales</taxon>
        <taxon>Phyllobacteriaceae</taxon>
        <taxon>Mesorhizobium</taxon>
    </lineage>
</organism>
<accession>A0A7C9V7D4</accession>
<protein>
    <recommendedName>
        <fullName evidence="3">DUF1127 domain-containing protein</fullName>
    </recommendedName>
</protein>
<proteinExistence type="predicted"/>
<keyword evidence="2" id="KW-1185">Reference proteome</keyword>
<name>A0A7C9V7D4_9HYPH</name>
<dbReference type="EMBL" id="JAAKZG010000005">
    <property type="protein sequence ID" value="NGN42224.1"/>
    <property type="molecule type" value="Genomic_DNA"/>
</dbReference>
<evidence type="ECO:0000313" key="1">
    <source>
        <dbReference type="EMBL" id="NGN42224.1"/>
    </source>
</evidence>
<dbReference type="AlphaFoldDB" id="A0A7C9V7D4"/>
<comment type="caution">
    <text evidence="1">The sequence shown here is derived from an EMBL/GenBank/DDBJ whole genome shotgun (WGS) entry which is preliminary data.</text>
</comment>